<name>A0A1B1YDC6_THEST</name>
<dbReference type="RefSeq" id="WP_015359086.1">
    <property type="nucleotide sequence ID" value="NZ_CP014672.1"/>
</dbReference>
<feature type="domain" description="STAS" evidence="3">
    <location>
        <begin position="3"/>
        <end position="103"/>
    </location>
</feature>
<evidence type="ECO:0000256" key="2">
    <source>
        <dbReference type="RuleBase" id="RU003749"/>
    </source>
</evidence>
<evidence type="ECO:0000313" key="5">
    <source>
        <dbReference type="Proteomes" id="UP000092971"/>
    </source>
</evidence>
<dbReference type="SUPFAM" id="SSF52091">
    <property type="entry name" value="SpoIIaa-like"/>
    <property type="match status" value="1"/>
</dbReference>
<proteinExistence type="inferred from homology"/>
<evidence type="ECO:0000259" key="3">
    <source>
        <dbReference type="PROSITE" id="PS50801"/>
    </source>
</evidence>
<comment type="similarity">
    <text evidence="1 2">Belongs to the anti-sigma-factor antagonist family.</text>
</comment>
<dbReference type="InterPro" id="IPR002645">
    <property type="entry name" value="STAS_dom"/>
</dbReference>
<dbReference type="CDD" id="cd07043">
    <property type="entry name" value="STAS_anti-anti-sigma_factors"/>
    <property type="match status" value="1"/>
</dbReference>
<dbReference type="Pfam" id="PF01740">
    <property type="entry name" value="STAS"/>
    <property type="match status" value="1"/>
</dbReference>
<organism evidence="4 5">
    <name type="scientific">Thermoclostridium stercorarium subsp. thermolacticum DSM 2910</name>
    <dbReference type="NCBI Taxonomy" id="1121336"/>
    <lineage>
        <taxon>Bacteria</taxon>
        <taxon>Bacillati</taxon>
        <taxon>Bacillota</taxon>
        <taxon>Clostridia</taxon>
        <taxon>Eubacteriales</taxon>
        <taxon>Oscillospiraceae</taxon>
        <taxon>Thermoclostridium</taxon>
    </lineage>
</organism>
<evidence type="ECO:0000256" key="1">
    <source>
        <dbReference type="ARBA" id="ARBA00009013"/>
    </source>
</evidence>
<sequence length="103" mass="11376">MTLDITFKHENQVLTIYLKGELDHHAVSKIKDTIDLQLVRAPVKKLVLDLGEVSFMDSSGIGLIVGRYNRIRSLGGTMAIKNPGGNLLKILKMSGIDKLMKIS</sequence>
<dbReference type="InterPro" id="IPR036513">
    <property type="entry name" value="STAS_dom_sf"/>
</dbReference>
<accession>A0A1B1YDC6</accession>
<dbReference type="AlphaFoldDB" id="A0A1B1YDC6"/>
<dbReference type="PROSITE" id="PS50801">
    <property type="entry name" value="STAS"/>
    <property type="match status" value="1"/>
</dbReference>
<dbReference type="InterPro" id="IPR003658">
    <property type="entry name" value="Anti-sigma_ant"/>
</dbReference>
<dbReference type="PANTHER" id="PTHR33495">
    <property type="entry name" value="ANTI-SIGMA FACTOR ANTAGONIST TM_1081-RELATED-RELATED"/>
    <property type="match status" value="1"/>
</dbReference>
<dbReference type="GO" id="GO:0043856">
    <property type="term" value="F:anti-sigma factor antagonist activity"/>
    <property type="evidence" value="ECO:0007669"/>
    <property type="project" value="InterPro"/>
</dbReference>
<dbReference type="Proteomes" id="UP000092971">
    <property type="component" value="Chromosome"/>
</dbReference>
<reference evidence="4 5" key="1">
    <citation type="submission" date="2016-02" db="EMBL/GenBank/DDBJ databases">
        <title>Comparison of Clostridium stercorarium subspecies using comparative genomics and transcriptomics.</title>
        <authorList>
            <person name="Schellenberg J."/>
            <person name="Thallinger G."/>
            <person name="Levin D.B."/>
            <person name="Zhang X."/>
            <person name="Alvare G."/>
            <person name="Fristensky B."/>
            <person name="Sparling R."/>
        </authorList>
    </citation>
    <scope>NUCLEOTIDE SEQUENCE [LARGE SCALE GENOMIC DNA]</scope>
    <source>
        <strain evidence="4 5">DSM 2910</strain>
    </source>
</reference>
<evidence type="ECO:0000313" key="4">
    <source>
        <dbReference type="EMBL" id="ANW98761.1"/>
    </source>
</evidence>
<dbReference type="Gene3D" id="3.30.750.24">
    <property type="entry name" value="STAS domain"/>
    <property type="match status" value="1"/>
</dbReference>
<dbReference type="OrthoDB" id="9796601at2"/>
<dbReference type="NCBIfam" id="TIGR00377">
    <property type="entry name" value="ant_ant_sig"/>
    <property type="match status" value="1"/>
</dbReference>
<gene>
    <name evidence="4" type="ORF">CSTERTH_06830</name>
</gene>
<dbReference type="EMBL" id="CP014672">
    <property type="protein sequence ID" value="ANW98761.1"/>
    <property type="molecule type" value="Genomic_DNA"/>
</dbReference>
<protein>
    <recommendedName>
        <fullName evidence="2">Anti-sigma factor antagonist</fullName>
    </recommendedName>
</protein>
<dbReference type="PANTHER" id="PTHR33495:SF2">
    <property type="entry name" value="ANTI-SIGMA FACTOR ANTAGONIST TM_1081-RELATED"/>
    <property type="match status" value="1"/>
</dbReference>